<evidence type="ECO:0000313" key="3">
    <source>
        <dbReference type="Proteomes" id="UP000196084"/>
    </source>
</evidence>
<protein>
    <recommendedName>
        <fullName evidence="1">NAD-dependent epimerase/dehydratase domain-containing protein</fullName>
    </recommendedName>
</protein>
<dbReference type="AlphaFoldDB" id="A0A202E4M2"/>
<reference evidence="2 3" key="1">
    <citation type="submission" date="2017-02" db="EMBL/GenBank/DDBJ databases">
        <title>Natronthermophilus aegyptiacus gen. nov.,sp. nov., an aerobic, extremely halophilic alkalithermophilic archaeon isolated from the athalassohaline Wadi An Natrun, Egypt.</title>
        <authorList>
            <person name="Zhao B."/>
        </authorList>
    </citation>
    <scope>NUCLEOTIDE SEQUENCE [LARGE SCALE GENOMIC DNA]</scope>
    <source>
        <strain evidence="2 3">CGMCC 1.3597</strain>
    </source>
</reference>
<dbReference type="InterPro" id="IPR050177">
    <property type="entry name" value="Lipid_A_modif_metabolic_enz"/>
</dbReference>
<dbReference type="Gene3D" id="3.40.50.720">
    <property type="entry name" value="NAD(P)-binding Rossmann-like Domain"/>
    <property type="match status" value="1"/>
</dbReference>
<evidence type="ECO:0000313" key="2">
    <source>
        <dbReference type="EMBL" id="OVE83138.1"/>
    </source>
</evidence>
<dbReference type="PRINTS" id="PR01713">
    <property type="entry name" value="NUCEPIMERASE"/>
</dbReference>
<dbReference type="InterPro" id="IPR036291">
    <property type="entry name" value="NAD(P)-bd_dom_sf"/>
</dbReference>
<dbReference type="PANTHER" id="PTHR43245">
    <property type="entry name" value="BIFUNCTIONAL POLYMYXIN RESISTANCE PROTEIN ARNA"/>
    <property type="match status" value="1"/>
</dbReference>
<proteinExistence type="predicted"/>
<dbReference type="Pfam" id="PF01370">
    <property type="entry name" value="Epimerase"/>
    <property type="match status" value="1"/>
</dbReference>
<dbReference type="PANTHER" id="PTHR43245:SF13">
    <property type="entry name" value="UDP-D-APIOSE_UDP-D-XYLOSE SYNTHASE 2"/>
    <property type="match status" value="1"/>
</dbReference>
<sequence>MDKTDHRNLDGQSVLVTGGAGFIGSRLSTRLTENTELTVVDNFSVGNISAVPDEARIIEEDITDRESVLDSITDVDVIFHQAGLVSVSQSVQSPYESHTSNATGTVNILDAAREHNARVVIASSAAIYGHPEYTPIDEKHPFDPTSPYGLDKLTTDYYTRLYSNLYDLETVALRYFNVFGPGQTGGNYAGVIPTFIKQALSGEDITVHGDGEQTRDFVYVDDVVRANISAAQTDQVGAAYNIATGESVSIRKLAEIIRDITDSNSDIVHTGSRSGDIKHSVADISSAETSLRYQPSVTLEEGLERTIDWWQNKNSES</sequence>
<dbReference type="SUPFAM" id="SSF51735">
    <property type="entry name" value="NAD(P)-binding Rossmann-fold domains"/>
    <property type="match status" value="1"/>
</dbReference>
<name>A0A202E4M2_9EURY</name>
<evidence type="ECO:0000259" key="1">
    <source>
        <dbReference type="Pfam" id="PF01370"/>
    </source>
</evidence>
<accession>A0A202E4M2</accession>
<comment type="caution">
    <text evidence="2">The sequence shown here is derived from an EMBL/GenBank/DDBJ whole genome shotgun (WGS) entry which is preliminary data.</text>
</comment>
<dbReference type="Proteomes" id="UP000196084">
    <property type="component" value="Unassembled WGS sequence"/>
</dbReference>
<dbReference type="RefSeq" id="WP_087715495.1">
    <property type="nucleotide sequence ID" value="NZ_MWPH01000004.1"/>
</dbReference>
<keyword evidence="3" id="KW-1185">Reference proteome</keyword>
<feature type="domain" description="NAD-dependent epimerase/dehydratase" evidence="1">
    <location>
        <begin position="14"/>
        <end position="243"/>
    </location>
</feature>
<dbReference type="OrthoDB" id="4907at2157"/>
<dbReference type="InterPro" id="IPR001509">
    <property type="entry name" value="Epimerase_deHydtase"/>
</dbReference>
<organism evidence="2 3">
    <name type="scientific">Natronolimnobius baerhuensis</name>
    <dbReference type="NCBI Taxonomy" id="253108"/>
    <lineage>
        <taxon>Archaea</taxon>
        <taxon>Methanobacteriati</taxon>
        <taxon>Methanobacteriota</taxon>
        <taxon>Stenosarchaea group</taxon>
        <taxon>Halobacteria</taxon>
        <taxon>Halobacteriales</taxon>
        <taxon>Natrialbaceae</taxon>
        <taxon>Natronolimnobius</taxon>
    </lineage>
</organism>
<dbReference type="EMBL" id="MWPH01000004">
    <property type="protein sequence ID" value="OVE83138.1"/>
    <property type="molecule type" value="Genomic_DNA"/>
</dbReference>
<gene>
    <name evidence="2" type="ORF">B2G88_17155</name>
</gene>